<sequence>MTPVELRDALGANGWLDEAIVRIRKDPAAIGGLFPAAGRRCGRGSVAPGWTADEAARALMLVEAPAEAETLYRYGDADEKRAVLRAMPLLSGRDEMVSVLHDALRTNDTRLVAAALGPCATVLDAAAWRQGVLKCVFMGIPLAAVHGLRERADAGLADMLRAFAREREAAGREVPADARELLDQLGA</sequence>
<keyword evidence="2" id="KW-1185">Reference proteome</keyword>
<dbReference type="InterPro" id="IPR047715">
    <property type="entry name" value="EboA_dom"/>
</dbReference>
<name>A0A327Z1X1_9ACTN</name>
<dbReference type="Proteomes" id="UP000249341">
    <property type="component" value="Unassembled WGS sequence"/>
</dbReference>
<dbReference type="NCBIfam" id="NF035938">
    <property type="entry name" value="EboA_domain"/>
    <property type="match status" value="1"/>
</dbReference>
<accession>A0A327Z1X1</accession>
<proteinExistence type="predicted"/>
<dbReference type="OrthoDB" id="4328496at2"/>
<gene>
    <name evidence="1" type="ORF">B0I29_122157</name>
</gene>
<reference evidence="1 2" key="1">
    <citation type="submission" date="2018-06" db="EMBL/GenBank/DDBJ databases">
        <title>Genomic Encyclopedia of Type Strains, Phase III (KMG-III): the genomes of soil and plant-associated and newly described type strains.</title>
        <authorList>
            <person name="Whitman W."/>
        </authorList>
    </citation>
    <scope>NUCLEOTIDE SEQUENCE [LARGE SCALE GENOMIC DNA]</scope>
    <source>
        <strain evidence="1 2">CGMCC 4.7090</strain>
    </source>
</reference>
<organism evidence="1 2">
    <name type="scientific">Actinoplanes lutulentus</name>
    <dbReference type="NCBI Taxonomy" id="1287878"/>
    <lineage>
        <taxon>Bacteria</taxon>
        <taxon>Bacillati</taxon>
        <taxon>Actinomycetota</taxon>
        <taxon>Actinomycetes</taxon>
        <taxon>Micromonosporales</taxon>
        <taxon>Micromonosporaceae</taxon>
        <taxon>Actinoplanes</taxon>
    </lineage>
</organism>
<dbReference type="AlphaFoldDB" id="A0A327Z1X1"/>
<evidence type="ECO:0008006" key="3">
    <source>
        <dbReference type="Google" id="ProtNLM"/>
    </source>
</evidence>
<comment type="caution">
    <text evidence="1">The sequence shown here is derived from an EMBL/GenBank/DDBJ whole genome shotgun (WGS) entry which is preliminary data.</text>
</comment>
<protein>
    <recommendedName>
        <fullName evidence="3">Sugar phosphate isomerase</fullName>
    </recommendedName>
</protein>
<dbReference type="EMBL" id="QLMJ01000022">
    <property type="protein sequence ID" value="RAK27774.1"/>
    <property type="molecule type" value="Genomic_DNA"/>
</dbReference>
<dbReference type="RefSeq" id="WP_111653866.1">
    <property type="nucleotide sequence ID" value="NZ_JACHWI010000008.1"/>
</dbReference>
<evidence type="ECO:0000313" key="2">
    <source>
        <dbReference type="Proteomes" id="UP000249341"/>
    </source>
</evidence>
<evidence type="ECO:0000313" key="1">
    <source>
        <dbReference type="EMBL" id="RAK27774.1"/>
    </source>
</evidence>